<dbReference type="SUPFAM" id="SSF52172">
    <property type="entry name" value="CheY-like"/>
    <property type="match status" value="1"/>
</dbReference>
<dbReference type="InterPro" id="IPR001789">
    <property type="entry name" value="Sig_transdc_resp-reg_receiver"/>
</dbReference>
<evidence type="ECO:0000256" key="2">
    <source>
        <dbReference type="PROSITE-ProRule" id="PRU00169"/>
    </source>
</evidence>
<dbReference type="PANTHER" id="PTHR44591:SF25">
    <property type="entry name" value="CHEMOTAXIS TWO-COMPONENT RESPONSE REGULATOR"/>
    <property type="match status" value="1"/>
</dbReference>
<dbReference type="InterPro" id="IPR050595">
    <property type="entry name" value="Bact_response_regulator"/>
</dbReference>
<keyword evidence="5" id="KW-1185">Reference proteome</keyword>
<dbReference type="PANTHER" id="PTHR44591">
    <property type="entry name" value="STRESS RESPONSE REGULATOR PROTEIN 1"/>
    <property type="match status" value="1"/>
</dbReference>
<proteinExistence type="predicted"/>
<protein>
    <submittedName>
        <fullName evidence="4">Response regulator</fullName>
    </submittedName>
</protein>
<dbReference type="Gene3D" id="3.40.50.2300">
    <property type="match status" value="1"/>
</dbReference>
<dbReference type="InterPro" id="IPR011006">
    <property type="entry name" value="CheY-like_superfamily"/>
</dbReference>
<name>A0A370NRG4_9BURK</name>
<comment type="caution">
    <text evidence="4">The sequence shown here is derived from an EMBL/GenBank/DDBJ whole genome shotgun (WGS) entry which is preliminary data.</text>
</comment>
<dbReference type="Proteomes" id="UP000255165">
    <property type="component" value="Unassembled WGS sequence"/>
</dbReference>
<dbReference type="PROSITE" id="PS50110">
    <property type="entry name" value="RESPONSE_REGULATORY"/>
    <property type="match status" value="1"/>
</dbReference>
<dbReference type="Pfam" id="PF00072">
    <property type="entry name" value="Response_reg"/>
    <property type="match status" value="1"/>
</dbReference>
<feature type="modified residue" description="4-aspartylphosphate" evidence="2">
    <location>
        <position position="50"/>
    </location>
</feature>
<evidence type="ECO:0000313" key="4">
    <source>
        <dbReference type="EMBL" id="RDK08202.1"/>
    </source>
</evidence>
<sequence>MIAIVDDDASVRDAMGRLVRSYDFAAELFGSGLELLQFVALDRIACVITDVVMPGMNGFVLYETLRARGFDKPVIFMTGFAEEGSEQRALAAGAACFLRKPFQDTDIIRCIELALLPHRGEPPT</sequence>
<dbReference type="AlphaFoldDB" id="A0A370NRG4"/>
<accession>A0A370NRG4</accession>
<feature type="domain" description="Response regulatory" evidence="3">
    <location>
        <begin position="1"/>
        <end position="115"/>
    </location>
</feature>
<evidence type="ECO:0000313" key="5">
    <source>
        <dbReference type="Proteomes" id="UP000255165"/>
    </source>
</evidence>
<keyword evidence="1 2" id="KW-0597">Phosphoprotein</keyword>
<evidence type="ECO:0000256" key="1">
    <source>
        <dbReference type="ARBA" id="ARBA00022553"/>
    </source>
</evidence>
<reference evidence="5" key="1">
    <citation type="submission" date="2018-06" db="EMBL/GenBank/DDBJ databases">
        <authorList>
            <person name="Feng T."/>
            <person name="Jeon C.O."/>
        </authorList>
    </citation>
    <scope>NUCLEOTIDE SEQUENCE [LARGE SCALE GENOMIC DNA]</scope>
    <source>
        <strain evidence="5">S23</strain>
    </source>
</reference>
<organism evidence="4 5">
    <name type="scientific">Cupriavidus lacunae</name>
    <dbReference type="NCBI Taxonomy" id="2666307"/>
    <lineage>
        <taxon>Bacteria</taxon>
        <taxon>Pseudomonadati</taxon>
        <taxon>Pseudomonadota</taxon>
        <taxon>Betaproteobacteria</taxon>
        <taxon>Burkholderiales</taxon>
        <taxon>Burkholderiaceae</taxon>
        <taxon>Cupriavidus</taxon>
    </lineage>
</organism>
<dbReference type="GO" id="GO:0000160">
    <property type="term" value="P:phosphorelay signal transduction system"/>
    <property type="evidence" value="ECO:0007669"/>
    <property type="project" value="InterPro"/>
</dbReference>
<gene>
    <name evidence="4" type="ORF">DN412_22080</name>
</gene>
<dbReference type="EMBL" id="QKWJ01000029">
    <property type="protein sequence ID" value="RDK08202.1"/>
    <property type="molecule type" value="Genomic_DNA"/>
</dbReference>
<evidence type="ECO:0000259" key="3">
    <source>
        <dbReference type="PROSITE" id="PS50110"/>
    </source>
</evidence>
<dbReference type="SMART" id="SM00448">
    <property type="entry name" value="REC"/>
    <property type="match status" value="1"/>
</dbReference>